<evidence type="ECO:0000259" key="1">
    <source>
        <dbReference type="Pfam" id="PF03235"/>
    </source>
</evidence>
<keyword evidence="3" id="KW-1185">Reference proteome</keyword>
<dbReference type="Pfam" id="PF03235">
    <property type="entry name" value="GmrSD_N"/>
    <property type="match status" value="1"/>
</dbReference>
<accession>A0A345HTF8</accession>
<protein>
    <submittedName>
        <fullName evidence="2">DUF262 domain-containing protein</fullName>
    </submittedName>
</protein>
<dbReference type="KEGG" id="spad:DVK44_22605"/>
<dbReference type="AlphaFoldDB" id="A0A345HTF8"/>
<sequence>MGGVEAFKDISVVPEAYFLEQLLERIARGELRVPKFQRPFLWRPEQMLQLFDSLERGYPIGSFLVWETALPLESLDSIGGISIPSPPEGVKVAYVLDGHQRLSTLFGSLYRSVDAPRSTRQEDWMWWVYRSLARSDHEGVRYLHWKSGEPAPTDYLPMRAVLRTLDFLECVRKMSDATGSREEADRLIAESERIARRVKNYRVPVVRMEGGDLHQSIEVFSRLNSGGQEMRPDHMVSALTYKVTGPETLSDKMEEIKGRVAASGFGEIPIMTIFQTILALSGEEDVQWGSSWETMAGRVPGHLMTAVKDTERSLQEVVAFLQGEVGVPIGRLVPYNIQIMLLAVFFHFSDEVEAEQRARLRNWFWTTSLAGTFAGVAAAQVRRLIQQMRDFAQGESGLSCPSERARAFPDRFDLRSARVRAYLLWDLQEFPERKNFDGSTVNVLEQLATAHGETYRHIITQSGVPGASSPANRIVMTTPPGMSIRQALIRLAEEGRANVLDSHGVSLTSIEHLKAHNHTAFIFARQHDLAARERQFIESLGIESADREVGEADIDTE</sequence>
<gene>
    <name evidence="2" type="ORF">DVK44_22605</name>
</gene>
<evidence type="ECO:0000313" key="2">
    <source>
        <dbReference type="EMBL" id="AXG79982.1"/>
    </source>
</evidence>
<organism evidence="2 3">
    <name type="scientific">Streptomyces paludis</name>
    <dbReference type="NCBI Taxonomy" id="2282738"/>
    <lineage>
        <taxon>Bacteria</taxon>
        <taxon>Bacillati</taxon>
        <taxon>Actinomycetota</taxon>
        <taxon>Actinomycetes</taxon>
        <taxon>Kitasatosporales</taxon>
        <taxon>Streptomycetaceae</taxon>
        <taxon>Streptomyces</taxon>
    </lineage>
</organism>
<dbReference type="PANTHER" id="PTHR37292">
    <property type="entry name" value="VNG6097C"/>
    <property type="match status" value="1"/>
</dbReference>
<dbReference type="OrthoDB" id="9787127at2"/>
<dbReference type="Proteomes" id="UP000253868">
    <property type="component" value="Chromosome"/>
</dbReference>
<dbReference type="EMBL" id="CP031194">
    <property type="protein sequence ID" value="AXG79982.1"/>
    <property type="molecule type" value="Genomic_DNA"/>
</dbReference>
<name>A0A345HTF8_9ACTN</name>
<dbReference type="RefSeq" id="WP_114661306.1">
    <property type="nucleotide sequence ID" value="NZ_CP031194.1"/>
</dbReference>
<dbReference type="PANTHER" id="PTHR37292:SF2">
    <property type="entry name" value="DUF262 DOMAIN-CONTAINING PROTEIN"/>
    <property type="match status" value="1"/>
</dbReference>
<dbReference type="InterPro" id="IPR004919">
    <property type="entry name" value="GmrSD_N"/>
</dbReference>
<proteinExistence type="predicted"/>
<reference evidence="3" key="1">
    <citation type="submission" date="2018-07" db="EMBL/GenBank/DDBJ databases">
        <authorList>
            <person name="Zhao J."/>
        </authorList>
    </citation>
    <scope>NUCLEOTIDE SEQUENCE [LARGE SCALE GENOMIC DNA]</scope>
    <source>
        <strain evidence="3">GSSD-12</strain>
    </source>
</reference>
<evidence type="ECO:0000313" key="3">
    <source>
        <dbReference type="Proteomes" id="UP000253868"/>
    </source>
</evidence>
<feature type="domain" description="GmrSD restriction endonucleases N-terminal" evidence="1">
    <location>
        <begin position="19"/>
        <end position="238"/>
    </location>
</feature>